<feature type="domain" description="Nephrocystin 3-like N-terminal" evidence="4">
    <location>
        <begin position="262"/>
        <end position="426"/>
    </location>
</feature>
<dbReference type="Gene3D" id="3.40.50.300">
    <property type="entry name" value="P-loop containing nucleotide triphosphate hydrolases"/>
    <property type="match status" value="1"/>
</dbReference>
<reference evidence="5" key="1">
    <citation type="journal article" date="2021" name="Nat. Commun.">
        <title>Genetic determinants of endophytism in the Arabidopsis root mycobiome.</title>
        <authorList>
            <person name="Mesny F."/>
            <person name="Miyauchi S."/>
            <person name="Thiergart T."/>
            <person name="Pickel B."/>
            <person name="Atanasova L."/>
            <person name="Karlsson M."/>
            <person name="Huettel B."/>
            <person name="Barry K.W."/>
            <person name="Haridas S."/>
            <person name="Chen C."/>
            <person name="Bauer D."/>
            <person name="Andreopoulos W."/>
            <person name="Pangilinan J."/>
            <person name="LaButti K."/>
            <person name="Riley R."/>
            <person name="Lipzen A."/>
            <person name="Clum A."/>
            <person name="Drula E."/>
            <person name="Henrissat B."/>
            <person name="Kohler A."/>
            <person name="Grigoriev I.V."/>
            <person name="Martin F.M."/>
            <person name="Hacquard S."/>
        </authorList>
    </citation>
    <scope>NUCLEOTIDE SEQUENCE</scope>
    <source>
        <strain evidence="5">MPI-CAGE-CH-0235</strain>
    </source>
</reference>
<dbReference type="Pfam" id="PF24809">
    <property type="entry name" value="DUF7708"/>
    <property type="match status" value="1"/>
</dbReference>
<evidence type="ECO:0000256" key="2">
    <source>
        <dbReference type="PROSITE-ProRule" id="PRU00221"/>
    </source>
</evidence>
<dbReference type="InterPro" id="IPR001680">
    <property type="entry name" value="WD40_rpt"/>
</dbReference>
<evidence type="ECO:0000259" key="4">
    <source>
        <dbReference type="Pfam" id="PF24883"/>
    </source>
</evidence>
<dbReference type="CDD" id="cd00200">
    <property type="entry name" value="WD40"/>
    <property type="match status" value="1"/>
</dbReference>
<dbReference type="InterPro" id="IPR027417">
    <property type="entry name" value="P-loop_NTPase"/>
</dbReference>
<feature type="repeat" description="WD" evidence="2">
    <location>
        <begin position="1049"/>
        <end position="1075"/>
    </location>
</feature>
<proteinExistence type="predicted"/>
<dbReference type="PANTHER" id="PTHR10039">
    <property type="entry name" value="AMELOGENIN"/>
    <property type="match status" value="1"/>
</dbReference>
<organism evidence="5 6">
    <name type="scientific">Stachybotrys elegans</name>
    <dbReference type="NCBI Taxonomy" id="80388"/>
    <lineage>
        <taxon>Eukaryota</taxon>
        <taxon>Fungi</taxon>
        <taxon>Dikarya</taxon>
        <taxon>Ascomycota</taxon>
        <taxon>Pezizomycotina</taxon>
        <taxon>Sordariomycetes</taxon>
        <taxon>Hypocreomycetidae</taxon>
        <taxon>Hypocreales</taxon>
        <taxon>Stachybotryaceae</taxon>
        <taxon>Stachybotrys</taxon>
    </lineage>
</organism>
<evidence type="ECO:0000313" key="6">
    <source>
        <dbReference type="Proteomes" id="UP000813444"/>
    </source>
</evidence>
<dbReference type="SMART" id="SM00320">
    <property type="entry name" value="WD40"/>
    <property type="match status" value="6"/>
</dbReference>
<protein>
    <recommendedName>
        <fullName evidence="7">NACHT domain-containing protein</fullName>
    </recommendedName>
</protein>
<feature type="domain" description="DUF7708" evidence="3">
    <location>
        <begin position="68"/>
        <end position="206"/>
    </location>
</feature>
<dbReference type="PANTHER" id="PTHR10039:SF14">
    <property type="entry name" value="NACHT DOMAIN-CONTAINING PROTEIN"/>
    <property type="match status" value="1"/>
</dbReference>
<dbReference type="OrthoDB" id="7464126at2759"/>
<dbReference type="EMBL" id="JAGPNK010000044">
    <property type="protein sequence ID" value="KAH7302967.1"/>
    <property type="molecule type" value="Genomic_DNA"/>
</dbReference>
<evidence type="ECO:0000313" key="5">
    <source>
        <dbReference type="EMBL" id="KAH7302967.1"/>
    </source>
</evidence>
<gene>
    <name evidence="5" type="ORF">B0I35DRAFT_447536</name>
</gene>
<keyword evidence="6" id="KW-1185">Reference proteome</keyword>
<accession>A0A8K0SCK9</accession>
<keyword evidence="1" id="KW-0677">Repeat</keyword>
<dbReference type="InterPro" id="IPR036322">
    <property type="entry name" value="WD40_repeat_dom_sf"/>
</dbReference>
<dbReference type="PROSITE" id="PS50082">
    <property type="entry name" value="WD_REPEATS_2"/>
    <property type="match status" value="3"/>
</dbReference>
<evidence type="ECO:0000256" key="1">
    <source>
        <dbReference type="ARBA" id="ARBA00022737"/>
    </source>
</evidence>
<dbReference type="SUPFAM" id="SSF52540">
    <property type="entry name" value="P-loop containing nucleoside triphosphate hydrolases"/>
    <property type="match status" value="1"/>
</dbReference>
<sequence length="1258" mass="141865">MSAQQNNTTTVQAEKIISDAASRFKNVVTPDDIATFNATTADSVIIALRVIQDDLRKKRENRNLRKLVPFLEGLKKYGAAVDVLSNGLSPFLPFAWAPMKLFLQITADHLDAFDKLVEAYSKIADTLPHVNILAESFSDKPSMLTKIALYFAELLEFHRRAYKFVRRQSWKSFFMTTWGQFDLRFESILKSLTYYSDAIMQEAATIDLYEARRWRERLMDEVKKQEADRAEVQRLALLAWLGVEPIPQEEEQEKLLRDYMPGTSDWLQGTLKPWLETTSSQQSIVWLHGKPGAGKSVLCASLIDSLKDPSMRVLYYFCQHHHPSVTSSQILRALVRQAVAFDAGLIPAAYINFAARSTSPTRSVLREMLFGSANNPGMLAELSICRVIVDGIDECGDDEQKLIVGDLMQAALKSASSNCKLLMSSRDIRNISKALGKRRQDIFEISLSREQRFLNDSIRSYVGKRLADIRDESTDLWATEGMVNDVQQAMIERADGMFLWVRLVLDILSDIDSLGELHSAIMAMPKELPQLYRRILDRMFHGLTDHQINNLRRILAWLAFAKRPLKRHELLHVALITYNDLLPTKRDVLHATAINKCKPLAEELPGGTVALVHSTAEEYLRESCQSLSFDILNYKELIAYACVSTLTEGLALLEPDIPLYTHLNHIAQGLYTILPYAIDFWTQHIQEVSIPERQDMPPRLAVELSRLDSRHKQLRQRLSDSSLEQQTDPSSTSDSIYSLFSWFQKNHKDLSATNGEEWQQLVQSKDPTLLTALSAKLDGLIQSLASGQNHTGHIPEVDLRKFLTAHGSCLFRCRFLPCTNSSLGFDTDGARLAHERLHTQRLLCPQPGCRMGRIGFQKHQDLKRHMRAHHQEGGLLVPPKVRQSSANRLSPDTNHGEIVFDERVERCPNGMSGGVQVLKGSDVRYEFRNGNIIQHATTDWIYFCDLEKPDRLRIDHLHSLDTKGLCNDIRFSHGGDLVAFSSHLSIQLHRVKTGQFIAAFKCSDGLARSACFSADDKVFVAATDTGKVMAWDISTKLLLRSTEIGNAYVNDLMMSLDAGLLACATRDNTVRLWDIMGDQRPEDGQRLSLATDPWCIAFSPDEKSLIVGCEKGELHIWDLVSGSKQFDRRNGHRDTVNSISFSPDGLLFVTASHDSTAKLWSLADRNCIRSFNPGLTDWICSAKFLPAIGNNKARVILSSGDYKIQVWDLETGDVKLILMYNNVYPIDLLDATFFESGCLIASASETDSAYIWSISVSF</sequence>
<comment type="caution">
    <text evidence="5">The sequence shown here is derived from an EMBL/GenBank/DDBJ whole genome shotgun (WGS) entry which is preliminary data.</text>
</comment>
<dbReference type="AlphaFoldDB" id="A0A8K0SCK9"/>
<feature type="repeat" description="WD" evidence="2">
    <location>
        <begin position="1096"/>
        <end position="1127"/>
    </location>
</feature>
<name>A0A8K0SCK9_9HYPO</name>
<dbReference type="PROSITE" id="PS50294">
    <property type="entry name" value="WD_REPEATS_REGION"/>
    <property type="match status" value="1"/>
</dbReference>
<feature type="repeat" description="WD" evidence="2">
    <location>
        <begin position="1129"/>
        <end position="1170"/>
    </location>
</feature>
<dbReference type="Gene3D" id="2.130.10.10">
    <property type="entry name" value="YVTN repeat-like/Quinoprotein amine dehydrogenase"/>
    <property type="match status" value="2"/>
</dbReference>
<dbReference type="Pfam" id="PF00400">
    <property type="entry name" value="WD40"/>
    <property type="match status" value="3"/>
</dbReference>
<dbReference type="SUPFAM" id="SSF50978">
    <property type="entry name" value="WD40 repeat-like"/>
    <property type="match status" value="1"/>
</dbReference>
<dbReference type="Proteomes" id="UP000813444">
    <property type="component" value="Unassembled WGS sequence"/>
</dbReference>
<keyword evidence="2" id="KW-0853">WD repeat</keyword>
<dbReference type="InterPro" id="IPR015943">
    <property type="entry name" value="WD40/YVTN_repeat-like_dom_sf"/>
</dbReference>
<dbReference type="Pfam" id="PF24883">
    <property type="entry name" value="NPHP3_N"/>
    <property type="match status" value="1"/>
</dbReference>
<evidence type="ECO:0008006" key="7">
    <source>
        <dbReference type="Google" id="ProtNLM"/>
    </source>
</evidence>
<dbReference type="InterPro" id="IPR056884">
    <property type="entry name" value="NPHP3-like_N"/>
</dbReference>
<dbReference type="InterPro" id="IPR056125">
    <property type="entry name" value="DUF7708"/>
</dbReference>
<evidence type="ECO:0000259" key="3">
    <source>
        <dbReference type="Pfam" id="PF24809"/>
    </source>
</evidence>